<organism evidence="2 3">
    <name type="scientific">Stigmatella aurantiaca (strain DW4/3-1)</name>
    <dbReference type="NCBI Taxonomy" id="378806"/>
    <lineage>
        <taxon>Bacteria</taxon>
        <taxon>Pseudomonadati</taxon>
        <taxon>Myxococcota</taxon>
        <taxon>Myxococcia</taxon>
        <taxon>Myxococcales</taxon>
        <taxon>Cystobacterineae</taxon>
        <taxon>Archangiaceae</taxon>
        <taxon>Stigmatella</taxon>
    </lineage>
</organism>
<dbReference type="Proteomes" id="UP000001351">
    <property type="component" value="Chromosome"/>
</dbReference>
<sequence length="189" mass="19907">MGTRWLEPVGQADRLGPFASGSLSSGTSAPGIAAAALVRGGPPRGLLASATRTPALPTCRGCRPNGPPPPTRSTVASLRLSGARALQHHPRFSRVTAPWPACSPREAIHPGAAGRTTSSAPGPASLVRQAPSIPCPPPCLFPAGPRLVHSEFDQKRLRVRDEPRDEVHFGFLVLSGCLIFFRNLKPSFC</sequence>
<evidence type="ECO:0000313" key="3">
    <source>
        <dbReference type="Proteomes" id="UP000001351"/>
    </source>
</evidence>
<reference evidence="2 3" key="1">
    <citation type="journal article" date="2011" name="Mol. Biol. Evol.">
        <title>Comparative genomic analysis of fruiting body formation in Myxococcales.</title>
        <authorList>
            <person name="Huntley S."/>
            <person name="Hamann N."/>
            <person name="Wegener-Feldbrugge S."/>
            <person name="Treuner-Lange A."/>
            <person name="Kube M."/>
            <person name="Reinhardt R."/>
            <person name="Klages S."/>
            <person name="Muller R."/>
            <person name="Ronning C.M."/>
            <person name="Nierman W.C."/>
            <person name="Sogaard-Andersen L."/>
        </authorList>
    </citation>
    <scope>NUCLEOTIDE SEQUENCE [LARGE SCALE GENOMIC DNA]</scope>
    <source>
        <strain evidence="2 3">DW4/3-1</strain>
    </source>
</reference>
<gene>
    <name evidence="2" type="ordered locus">STAUR_8293</name>
</gene>
<feature type="region of interest" description="Disordered" evidence="1">
    <location>
        <begin position="104"/>
        <end position="127"/>
    </location>
</feature>
<dbReference type="KEGG" id="sur:STAUR_8293"/>
<accession>E3FWE1</accession>
<name>E3FWE1_STIAD</name>
<dbReference type="HOGENOM" id="CLU_1433693_0_0_7"/>
<dbReference type="EMBL" id="CP002271">
    <property type="protein sequence ID" value="ADO76047.1"/>
    <property type="molecule type" value="Genomic_DNA"/>
</dbReference>
<evidence type="ECO:0000313" key="2">
    <source>
        <dbReference type="EMBL" id="ADO76047.1"/>
    </source>
</evidence>
<dbReference type="AlphaFoldDB" id="E3FWE1"/>
<protein>
    <submittedName>
        <fullName evidence="2">Transposase</fullName>
    </submittedName>
</protein>
<feature type="region of interest" description="Disordered" evidence="1">
    <location>
        <begin position="55"/>
        <end position="75"/>
    </location>
</feature>
<keyword evidence="3" id="KW-1185">Reference proteome</keyword>
<proteinExistence type="predicted"/>
<evidence type="ECO:0000256" key="1">
    <source>
        <dbReference type="SAM" id="MobiDB-lite"/>
    </source>
</evidence>